<dbReference type="SUPFAM" id="SSF48452">
    <property type="entry name" value="TPR-like"/>
    <property type="match status" value="1"/>
</dbReference>
<sequence length="619" mass="68801">MIKALGFIRSPFTGRRLLAICPRRPLIHTSSRSRKVPERFIWRYEAEASPDGALKTFDEIPQRAALSLSHASSLQDGESANSVIVRLAKEGCTEEVLELFRSMRELGIVPTKYALSTVLSSCSKLSQLSLGLQIHGQVTRMGHEDNLFISNSILDLYAKCGLMNDARRVFSEMPEHDQVSWTSIISGCAQNALGEEAFQLFVDMIQSNIKPNCFTFASLVSACTGLASIDLGKQVHAQVIIVGVDEDTFVMNSLLDMYAKCGDVEDARYLFESKLEKDIVIYNSLIAGYAQNLYGEEALHLFVQLQFDDLKPNGSTFAGVLNACGHLAVLQQGKQIHSLIIKVGTEFSVFVASSLIDMYSKCGSIEEARCVFDQVQEKNCVLWTTMITSYAQSGKGRDAIELFEQLVEAGMTPDRICFTSVLTACNHGGFVDKAIQYFKSMQTHYGLMPEMDHYACMVDLYGRNGLLIEAKKLIDHMPMKPNYVIWTSFLGACKINGVTQLGMKAAEHIHEIEPGSASPYVATANAYAEEGMWDKAAEVRKVMKDRGVRKRVGCSWIEVDKKAHVFITSDRSHPQSQEIYLTLDNVILEMRDVGSVPSLIDEQQDDISTQGNQKLSFAF</sequence>
<dbReference type="PANTHER" id="PTHR47926">
    <property type="entry name" value="PENTATRICOPEPTIDE REPEAT-CONTAINING PROTEIN"/>
    <property type="match status" value="1"/>
</dbReference>
<dbReference type="OrthoDB" id="1859199at2759"/>
<dbReference type="Gramene" id="NC5G0049160.1">
    <property type="protein sequence ID" value="NC5G0049160.1:cds"/>
    <property type="gene ID" value="NC5G0049160"/>
</dbReference>
<dbReference type="PROSITE" id="PS51375">
    <property type="entry name" value="PPR"/>
    <property type="match status" value="6"/>
</dbReference>
<evidence type="ECO:0000256" key="2">
    <source>
        <dbReference type="PROSITE-ProRule" id="PRU00708"/>
    </source>
</evidence>
<organism evidence="3">
    <name type="scientific">Nymphaea colorata</name>
    <name type="common">pocket water lily</name>
    <dbReference type="NCBI Taxonomy" id="210225"/>
    <lineage>
        <taxon>Eukaryota</taxon>
        <taxon>Viridiplantae</taxon>
        <taxon>Streptophyta</taxon>
        <taxon>Embryophyta</taxon>
        <taxon>Tracheophyta</taxon>
        <taxon>Spermatophyta</taxon>
        <taxon>Magnoliopsida</taxon>
        <taxon>Nymphaeales</taxon>
        <taxon>Nymphaeaceae</taxon>
        <taxon>Nymphaea</taxon>
    </lineage>
</organism>
<dbReference type="Pfam" id="PF13041">
    <property type="entry name" value="PPR_2"/>
    <property type="match status" value="3"/>
</dbReference>
<dbReference type="FunFam" id="1.25.40.10:FF:000382">
    <property type="entry name" value="Pentatricopeptide repeat-containing protein"/>
    <property type="match status" value="1"/>
</dbReference>
<evidence type="ECO:0000256" key="1">
    <source>
        <dbReference type="ARBA" id="ARBA00022737"/>
    </source>
</evidence>
<dbReference type="InterPro" id="IPR046960">
    <property type="entry name" value="PPR_At4g14850-like_plant"/>
</dbReference>
<feature type="repeat" description="PPR" evidence="2">
    <location>
        <begin position="146"/>
        <end position="176"/>
    </location>
</feature>
<dbReference type="Gene3D" id="1.25.40.10">
    <property type="entry name" value="Tetratricopeptide repeat domain"/>
    <property type="match status" value="4"/>
</dbReference>
<feature type="repeat" description="PPR" evidence="2">
    <location>
        <begin position="76"/>
        <end position="110"/>
    </location>
</feature>
<dbReference type="EMBL" id="LR721783">
    <property type="protein sequence ID" value="VVW33763.1"/>
    <property type="molecule type" value="Genomic_DNA"/>
</dbReference>
<keyword evidence="1" id="KW-0677">Repeat</keyword>
<dbReference type="InterPro" id="IPR046848">
    <property type="entry name" value="E_motif"/>
</dbReference>
<evidence type="ECO:0008006" key="4">
    <source>
        <dbReference type="Google" id="ProtNLM"/>
    </source>
</evidence>
<protein>
    <recommendedName>
        <fullName evidence="4">DYW domain-containing protein</fullName>
    </recommendedName>
</protein>
<dbReference type="GO" id="GO:0009451">
    <property type="term" value="P:RNA modification"/>
    <property type="evidence" value="ECO:0007669"/>
    <property type="project" value="InterPro"/>
</dbReference>
<dbReference type="PANTHER" id="PTHR47926:SF471">
    <property type="entry name" value="DYW DOMAIN-CONTAINING PROTEIN"/>
    <property type="match status" value="1"/>
</dbReference>
<feature type="repeat" description="PPR" evidence="2">
    <location>
        <begin position="379"/>
        <end position="413"/>
    </location>
</feature>
<feature type="repeat" description="PPR" evidence="2">
    <location>
        <begin position="247"/>
        <end position="281"/>
    </location>
</feature>
<dbReference type="GO" id="GO:0003723">
    <property type="term" value="F:RNA binding"/>
    <property type="evidence" value="ECO:0007669"/>
    <property type="project" value="InterPro"/>
</dbReference>
<feature type="repeat" description="PPR" evidence="2">
    <location>
        <begin position="516"/>
        <end position="550"/>
    </location>
</feature>
<dbReference type="InterPro" id="IPR002885">
    <property type="entry name" value="PPR_rpt"/>
</dbReference>
<evidence type="ECO:0000313" key="3">
    <source>
        <dbReference type="EMBL" id="VVW33763.1"/>
    </source>
</evidence>
<dbReference type="AlphaFoldDB" id="A0A5K1D7G4"/>
<proteinExistence type="predicted"/>
<reference evidence="3" key="1">
    <citation type="submission" date="2019-09" db="EMBL/GenBank/DDBJ databases">
        <authorList>
            <person name="Zhang L."/>
        </authorList>
    </citation>
    <scope>NUCLEOTIDE SEQUENCE</scope>
</reference>
<dbReference type="FunFam" id="1.25.40.10:FF:000031">
    <property type="entry name" value="Pentatricopeptide repeat-containing protein mitochondrial"/>
    <property type="match status" value="1"/>
</dbReference>
<dbReference type="InterPro" id="IPR011990">
    <property type="entry name" value="TPR-like_helical_dom_sf"/>
</dbReference>
<name>A0A5K1D7G4_9MAGN</name>
<accession>A0A5K1D7G4</accession>
<dbReference type="OMA" id="LIPDHIC"/>
<feature type="repeat" description="PPR" evidence="2">
    <location>
        <begin position="177"/>
        <end position="211"/>
    </location>
</feature>
<dbReference type="FunFam" id="1.25.40.10:FF:001093">
    <property type="entry name" value="Pentatricopeptide repeat-containing protein At2g34400"/>
    <property type="match status" value="1"/>
</dbReference>
<dbReference type="Pfam" id="PF20431">
    <property type="entry name" value="E_motif"/>
    <property type="match status" value="1"/>
</dbReference>
<gene>
    <name evidence="3" type="ORF">NYM_LOCUS18953</name>
</gene>
<dbReference type="NCBIfam" id="TIGR00756">
    <property type="entry name" value="PPR"/>
    <property type="match status" value="6"/>
</dbReference>
<dbReference type="Pfam" id="PF01535">
    <property type="entry name" value="PPR"/>
    <property type="match status" value="3"/>
</dbReference>